<name>A0AAE3U6E6_9BACT</name>
<protein>
    <submittedName>
        <fullName evidence="1">Uncharacterized protein</fullName>
    </submittedName>
</protein>
<sequence>MLREHEADFLCDTCKFPYWFKQLPTELQTQIDSMIFANDNKLFAIKLMKDYLKIRLYDSVDLLRWRFELLKESSSDKFTCDPDTFWDGFYTL</sequence>
<comment type="caution">
    <text evidence="1">The sequence shown here is derived from an EMBL/GenBank/DDBJ whole genome shotgun (WGS) entry which is preliminary data.</text>
</comment>
<reference evidence="1" key="1">
    <citation type="submission" date="2023-05" db="EMBL/GenBank/DDBJ databases">
        <authorList>
            <person name="Zhang X."/>
        </authorList>
    </citation>
    <scope>NUCLEOTIDE SEQUENCE</scope>
    <source>
        <strain evidence="1">YF14B1</strain>
    </source>
</reference>
<dbReference type="AlphaFoldDB" id="A0AAE3U6E6"/>
<dbReference type="EMBL" id="JASJOS010000001">
    <property type="protein sequence ID" value="MDJ1478998.1"/>
    <property type="molecule type" value="Genomic_DNA"/>
</dbReference>
<dbReference type="Proteomes" id="UP001241110">
    <property type="component" value="Unassembled WGS sequence"/>
</dbReference>
<dbReference type="RefSeq" id="WP_313974827.1">
    <property type="nucleotide sequence ID" value="NZ_JASJOS010000001.1"/>
</dbReference>
<accession>A0AAE3U6E6</accession>
<proteinExistence type="predicted"/>
<organism evidence="1 2">
    <name type="scientific">Xanthocytophaga flava</name>
    <dbReference type="NCBI Taxonomy" id="3048013"/>
    <lineage>
        <taxon>Bacteria</taxon>
        <taxon>Pseudomonadati</taxon>
        <taxon>Bacteroidota</taxon>
        <taxon>Cytophagia</taxon>
        <taxon>Cytophagales</taxon>
        <taxon>Rhodocytophagaceae</taxon>
        <taxon>Xanthocytophaga</taxon>
    </lineage>
</organism>
<evidence type="ECO:0000313" key="2">
    <source>
        <dbReference type="Proteomes" id="UP001241110"/>
    </source>
</evidence>
<gene>
    <name evidence="1" type="ORF">QNI16_00805</name>
</gene>
<evidence type="ECO:0000313" key="1">
    <source>
        <dbReference type="EMBL" id="MDJ1478998.1"/>
    </source>
</evidence>